<organism evidence="1 2">
    <name type="scientific">Camellia lanceoleosa</name>
    <dbReference type="NCBI Taxonomy" id="1840588"/>
    <lineage>
        <taxon>Eukaryota</taxon>
        <taxon>Viridiplantae</taxon>
        <taxon>Streptophyta</taxon>
        <taxon>Embryophyta</taxon>
        <taxon>Tracheophyta</taxon>
        <taxon>Spermatophyta</taxon>
        <taxon>Magnoliopsida</taxon>
        <taxon>eudicotyledons</taxon>
        <taxon>Gunneridae</taxon>
        <taxon>Pentapetalae</taxon>
        <taxon>asterids</taxon>
        <taxon>Ericales</taxon>
        <taxon>Theaceae</taxon>
        <taxon>Camellia</taxon>
    </lineage>
</organism>
<sequence>MYTKVASALVPEGREATEVDQVNLFDDHEQNSESHVHQGGLSSGAEGREATEVDQIDLFDDHGLTVSSLVSIDCNEDRGNGPASLDKSFGEDKYVAKEKVVGGMMDNLSIDATDGSNVGENVFSEQKFSDMQLVGQDVLEEDAFVSGVGGLALNNLVLTSEGRRVEQGTKMATDSARRLFQRSTSSAKAFLSRKSRTQSPSNLGGLAPSSNSAPPSRISHHHHSFFSIRLPVELGCGESLMPLHSATASSLLNSVLSSKVGQWGCLSEGTN</sequence>
<dbReference type="EMBL" id="CM045771">
    <property type="protein sequence ID" value="KAI7988592.1"/>
    <property type="molecule type" value="Genomic_DNA"/>
</dbReference>
<name>A0ACC0FKC2_9ERIC</name>
<keyword evidence="2" id="KW-1185">Reference proteome</keyword>
<gene>
    <name evidence="1" type="ORF">LOK49_LG13G00912</name>
</gene>
<accession>A0ACC0FKC2</accession>
<reference evidence="1 2" key="1">
    <citation type="journal article" date="2022" name="Plant J.">
        <title>Chromosome-level genome of Camellia lanceoleosa provides a valuable resource for understanding genome evolution and self-incompatibility.</title>
        <authorList>
            <person name="Gong W."/>
            <person name="Xiao S."/>
            <person name="Wang L."/>
            <person name="Liao Z."/>
            <person name="Chang Y."/>
            <person name="Mo W."/>
            <person name="Hu G."/>
            <person name="Li W."/>
            <person name="Zhao G."/>
            <person name="Zhu H."/>
            <person name="Hu X."/>
            <person name="Ji K."/>
            <person name="Xiang X."/>
            <person name="Song Q."/>
            <person name="Yuan D."/>
            <person name="Jin S."/>
            <person name="Zhang L."/>
        </authorList>
    </citation>
    <scope>NUCLEOTIDE SEQUENCE [LARGE SCALE GENOMIC DNA]</scope>
    <source>
        <strain evidence="1">SQ_2022a</strain>
    </source>
</reference>
<proteinExistence type="predicted"/>
<evidence type="ECO:0000313" key="2">
    <source>
        <dbReference type="Proteomes" id="UP001060215"/>
    </source>
</evidence>
<evidence type="ECO:0000313" key="1">
    <source>
        <dbReference type="EMBL" id="KAI7988592.1"/>
    </source>
</evidence>
<comment type="caution">
    <text evidence="1">The sequence shown here is derived from an EMBL/GenBank/DDBJ whole genome shotgun (WGS) entry which is preliminary data.</text>
</comment>
<dbReference type="Proteomes" id="UP001060215">
    <property type="component" value="Chromosome 14"/>
</dbReference>
<protein>
    <submittedName>
        <fullName evidence="1">Uncharacterized protein</fullName>
    </submittedName>
</protein>